<evidence type="ECO:0000313" key="3">
    <source>
        <dbReference type="Proteomes" id="UP000004946"/>
    </source>
</evidence>
<comment type="caution">
    <text evidence="2">The sequence shown here is derived from an EMBL/GenBank/DDBJ whole genome shotgun (WGS) entry which is preliminary data.</text>
</comment>
<feature type="compositionally biased region" description="Basic and acidic residues" evidence="1">
    <location>
        <begin position="88"/>
        <end position="100"/>
    </location>
</feature>
<keyword evidence="3" id="KW-1185">Reference proteome</keyword>
<protein>
    <submittedName>
        <fullName evidence="2">Uncharacterized protein</fullName>
    </submittedName>
</protein>
<feature type="region of interest" description="Disordered" evidence="1">
    <location>
        <begin position="326"/>
        <end position="373"/>
    </location>
</feature>
<proteinExistence type="predicted"/>
<feature type="region of interest" description="Disordered" evidence="1">
    <location>
        <begin position="84"/>
        <end position="138"/>
    </location>
</feature>
<dbReference type="HOGENOM" id="CLU_741556_0_0_11"/>
<dbReference type="EMBL" id="AEON01000002">
    <property type="protein sequence ID" value="EFT82870.1"/>
    <property type="molecule type" value="Genomic_DNA"/>
</dbReference>
<gene>
    <name evidence="2" type="ORF">HMPREF0620_1555</name>
</gene>
<accession>E6K282</accession>
<reference evidence="2 3" key="1">
    <citation type="submission" date="2010-12" db="EMBL/GenBank/DDBJ databases">
        <authorList>
            <person name="Muzny D."/>
            <person name="Qin X."/>
            <person name="Buhay C."/>
            <person name="Dugan-Rocha S."/>
            <person name="Ding Y."/>
            <person name="Chen G."/>
            <person name="Hawes A."/>
            <person name="Holder M."/>
            <person name="Jhangiani S."/>
            <person name="Johnson A."/>
            <person name="Khan Z."/>
            <person name="Li Z."/>
            <person name="Liu W."/>
            <person name="Liu X."/>
            <person name="Perez L."/>
            <person name="Shen H."/>
            <person name="Wang Q."/>
            <person name="Watt J."/>
            <person name="Xi L."/>
            <person name="Xin Y."/>
            <person name="Zhou J."/>
            <person name="Deng J."/>
            <person name="Jiang H."/>
            <person name="Liu Y."/>
            <person name="Qu J."/>
            <person name="Song X.-Z."/>
            <person name="Zhang L."/>
            <person name="Villasana D."/>
            <person name="Johnson A."/>
            <person name="Liu J."/>
            <person name="Liyanage D."/>
            <person name="Lorensuhewa L."/>
            <person name="Robinson T."/>
            <person name="Song A."/>
            <person name="Song B.-B."/>
            <person name="Dinh H."/>
            <person name="Thornton R."/>
            <person name="Coyle M."/>
            <person name="Francisco L."/>
            <person name="Jackson L."/>
            <person name="Javaid M."/>
            <person name="Korchina V."/>
            <person name="Kovar C."/>
            <person name="Mata R."/>
            <person name="Mathew T."/>
            <person name="Ngo R."/>
            <person name="Nguyen L."/>
            <person name="Nguyen N."/>
            <person name="Okwuonu G."/>
            <person name="Ongeri F."/>
            <person name="Pham C."/>
            <person name="Simmons D."/>
            <person name="Wilczek-Boney K."/>
            <person name="Hale W."/>
            <person name="Jakkamsetti A."/>
            <person name="Pham P."/>
            <person name="Ruth R."/>
            <person name="San Lucas F."/>
            <person name="Warren J."/>
            <person name="Zhang J."/>
            <person name="Zhao Z."/>
            <person name="Zhou C."/>
            <person name="Zhu D."/>
            <person name="Lee S."/>
            <person name="Bess C."/>
            <person name="Blankenburg K."/>
            <person name="Forbes L."/>
            <person name="Fu Q."/>
            <person name="Gubbala S."/>
            <person name="Hirani K."/>
            <person name="Jayaseelan J.C."/>
            <person name="Lara F."/>
            <person name="Munidasa M."/>
            <person name="Palculict T."/>
            <person name="Patil S."/>
            <person name="Pu L.-L."/>
            <person name="Saada N."/>
            <person name="Tang L."/>
            <person name="Weissenberger G."/>
            <person name="Zhu Y."/>
            <person name="Hemphill L."/>
            <person name="Shang Y."/>
            <person name="Youmans B."/>
            <person name="Ayvaz T."/>
            <person name="Ross M."/>
            <person name="Santibanez J."/>
            <person name="Aqrawi P."/>
            <person name="Gross S."/>
            <person name="Joshi V."/>
            <person name="Fowler G."/>
            <person name="Nazareth L."/>
            <person name="Reid J."/>
            <person name="Worley K."/>
            <person name="Petrosino J."/>
            <person name="Highlander S."/>
            <person name="Gibbs R."/>
        </authorList>
    </citation>
    <scope>NUCLEOTIDE SEQUENCE [LARGE SCALE GENOMIC DNA]</scope>
    <source>
        <strain evidence="2 3">DSM 10105</strain>
    </source>
</reference>
<dbReference type="eggNOG" id="ENOG5031UKN">
    <property type="taxonomic scope" value="Bacteria"/>
</dbReference>
<dbReference type="Pfam" id="PF13730">
    <property type="entry name" value="HTH_36"/>
    <property type="match status" value="1"/>
</dbReference>
<evidence type="ECO:0000313" key="2">
    <source>
        <dbReference type="EMBL" id="EFT82870.1"/>
    </source>
</evidence>
<organism evidence="2 3">
    <name type="scientific">Parascardovia denticolens DSM 10105 = JCM 12538</name>
    <dbReference type="NCBI Taxonomy" id="864564"/>
    <lineage>
        <taxon>Bacteria</taxon>
        <taxon>Bacillati</taxon>
        <taxon>Actinomycetota</taxon>
        <taxon>Actinomycetes</taxon>
        <taxon>Bifidobacteriales</taxon>
        <taxon>Bifidobacteriaceae</taxon>
        <taxon>Parascardovia</taxon>
    </lineage>
</organism>
<dbReference type="Proteomes" id="UP000004946">
    <property type="component" value="Chromosome"/>
</dbReference>
<name>E6K282_PARDN</name>
<sequence length="373" mass="39022">MALADRAHPDGSRCWARVEVLAAEAHCSRRTVISCLHSLEESGAISRGDQSLACYDERGRYLAPQHRPIVWNLNMGVTLESLEEDPDVHEGPDGFDRPDAGSRGAKVARLENGGIPTVSRGAEIAPRNPRGANDCTSRGANCCTSNKEEQNINITTPLGSPQQGDADQGEGDDGCSEGLAEKAGRVGEVLAAAGVVLPAGWPDRRELRCLRALLGSYGLDTVLAVTGWAVGRSYWLPRVSSLRGLARVFEQARLEMISQRNPGPAGTVGSRPAHRHSWACEHTLAAVGASCQDDVCADGGLFARAVRAARLLNEGRDPDSVCGLLDAAQDEGRGSPASPAGLAAVPGSGCGGSPAAPAGASGGGFRSRFSRFR</sequence>
<dbReference type="AlphaFoldDB" id="E6K282"/>
<evidence type="ECO:0000256" key="1">
    <source>
        <dbReference type="SAM" id="MobiDB-lite"/>
    </source>
</evidence>
<feature type="region of interest" description="Disordered" evidence="1">
    <location>
        <begin position="153"/>
        <end position="178"/>
    </location>
</feature>